<name>A0A418AIZ2_9STRA</name>
<dbReference type="Proteomes" id="UP000285060">
    <property type="component" value="Unassembled WGS sequence"/>
</dbReference>
<evidence type="ECO:0000256" key="1">
    <source>
        <dbReference type="SAM" id="MobiDB-lite"/>
    </source>
</evidence>
<dbReference type="PANTHER" id="PTHR37558">
    <property type="entry name" value="HTH CENPB-TYPE DOMAIN-CONTAINING PROTEIN"/>
    <property type="match status" value="1"/>
</dbReference>
<accession>A0A418AIZ2</accession>
<gene>
    <name evidence="2" type="ORF">DYB32_009219</name>
</gene>
<comment type="caution">
    <text evidence="2">The sequence shown here is derived from an EMBL/GenBank/DDBJ whole genome shotgun (WGS) entry which is preliminary data.</text>
</comment>
<proteinExistence type="predicted"/>
<feature type="region of interest" description="Disordered" evidence="1">
    <location>
        <begin position="167"/>
        <end position="195"/>
    </location>
</feature>
<dbReference type="PANTHER" id="PTHR37558:SF1">
    <property type="entry name" value="HTH CENPB-TYPE DOMAIN-CONTAINING PROTEIN"/>
    <property type="match status" value="1"/>
</dbReference>
<dbReference type="AlphaFoldDB" id="A0A418AIZ2"/>
<evidence type="ECO:0000313" key="3">
    <source>
        <dbReference type="Proteomes" id="UP000285060"/>
    </source>
</evidence>
<dbReference type="VEuPathDB" id="FungiDB:H310_11875"/>
<reference evidence="2 3" key="1">
    <citation type="submission" date="2018-08" db="EMBL/GenBank/DDBJ databases">
        <title>Aphanomyces genome sequencing and annotation.</title>
        <authorList>
            <person name="Minardi D."/>
            <person name="Oidtmann B."/>
            <person name="Van Der Giezen M."/>
            <person name="Studholme D.J."/>
        </authorList>
    </citation>
    <scope>NUCLEOTIDE SEQUENCE [LARGE SCALE GENOMIC DNA]</scope>
    <source>
        <strain evidence="2 3">NJM0002</strain>
    </source>
</reference>
<dbReference type="EMBL" id="QUSY01001849">
    <property type="protein sequence ID" value="RHY23370.1"/>
    <property type="molecule type" value="Genomic_DNA"/>
</dbReference>
<sequence length="242" mass="27550">MADFTATSHLAVESAFNEPNENRMAEESAETIEVHEKKWWIDDEDTILLTQINNTRPFLQRKDARKAWDSMAVALKDVEGFSRPGIDGKRAQNRFLLLVRQHKASNLESARASGVSEDETEKSKLLDDLVPLYNDTLVKKKLSAQPTEAEEKAANIKFIREQAMLRGRRKSSESGDASDGSVLSKRKLIQDAQDKEMDLERERIAFKKLKFEREMEEKRIAWSVNSTARSASILGNGEPQKR</sequence>
<keyword evidence="3" id="KW-1185">Reference proteome</keyword>
<evidence type="ECO:0008006" key="4">
    <source>
        <dbReference type="Google" id="ProtNLM"/>
    </source>
</evidence>
<organism evidence="2 3">
    <name type="scientific">Aphanomyces invadans</name>
    <dbReference type="NCBI Taxonomy" id="157072"/>
    <lineage>
        <taxon>Eukaryota</taxon>
        <taxon>Sar</taxon>
        <taxon>Stramenopiles</taxon>
        <taxon>Oomycota</taxon>
        <taxon>Saprolegniomycetes</taxon>
        <taxon>Saprolegniales</taxon>
        <taxon>Verrucalvaceae</taxon>
        <taxon>Aphanomyces</taxon>
    </lineage>
</organism>
<evidence type="ECO:0000313" key="2">
    <source>
        <dbReference type="EMBL" id="RHY23370.1"/>
    </source>
</evidence>
<protein>
    <recommendedName>
        <fullName evidence="4">Myb-like domain-containing protein</fullName>
    </recommendedName>
</protein>